<keyword evidence="4" id="KW-1185">Reference proteome</keyword>
<dbReference type="EMBL" id="JAHLQT010034714">
    <property type="protein sequence ID" value="KAG7158540.1"/>
    <property type="molecule type" value="Genomic_DNA"/>
</dbReference>
<gene>
    <name evidence="3" type="ORF">Hamer_G021114</name>
</gene>
<keyword evidence="2" id="KW-1133">Transmembrane helix</keyword>
<feature type="compositionally biased region" description="Basic and acidic residues" evidence="1">
    <location>
        <begin position="181"/>
        <end position="223"/>
    </location>
</feature>
<dbReference type="OrthoDB" id="6371836at2759"/>
<feature type="region of interest" description="Disordered" evidence="1">
    <location>
        <begin position="1"/>
        <end position="59"/>
    </location>
</feature>
<sequence>MPRSLSSGMVQEGGRLSRPPENPTPHKTPETPDTPLNEEELTPVPMAGNDEEPDVYIDTNTGKKMTNVTPCCGCRTCDARFPLEMDEETSYVYREAKYCKLSYTFISSWCLMLFVATAASSGIIAIGFLDKELIKYQVVGIVLTIIFGAALPVFLVFWVCLRRREAVVRRRYRAQKNSEQVLEREGALPPDDKKKNKEKKDENGKCKTKKDKLEEDDKEDTKIETPPTPGSSGDTQLLMA</sequence>
<evidence type="ECO:0000256" key="2">
    <source>
        <dbReference type="SAM" id="Phobius"/>
    </source>
</evidence>
<dbReference type="AlphaFoldDB" id="A0A8J5MP72"/>
<comment type="caution">
    <text evidence="3">The sequence shown here is derived from an EMBL/GenBank/DDBJ whole genome shotgun (WGS) entry which is preliminary data.</text>
</comment>
<name>A0A8J5MP72_HOMAM</name>
<accession>A0A8J5MP72</accession>
<keyword evidence="2" id="KW-0812">Transmembrane</keyword>
<evidence type="ECO:0000256" key="1">
    <source>
        <dbReference type="SAM" id="MobiDB-lite"/>
    </source>
</evidence>
<reference evidence="3" key="1">
    <citation type="journal article" date="2021" name="Sci. Adv.">
        <title>The American lobster genome reveals insights on longevity, neural, and immune adaptations.</title>
        <authorList>
            <person name="Polinski J.M."/>
            <person name="Zimin A.V."/>
            <person name="Clark K.F."/>
            <person name="Kohn A.B."/>
            <person name="Sadowski N."/>
            <person name="Timp W."/>
            <person name="Ptitsyn A."/>
            <person name="Khanna P."/>
            <person name="Romanova D.Y."/>
            <person name="Williams P."/>
            <person name="Greenwood S.J."/>
            <person name="Moroz L.L."/>
            <person name="Walt D.R."/>
            <person name="Bodnar A.G."/>
        </authorList>
    </citation>
    <scope>NUCLEOTIDE SEQUENCE</scope>
    <source>
        <strain evidence="3">GMGI-L3</strain>
    </source>
</reference>
<evidence type="ECO:0000313" key="4">
    <source>
        <dbReference type="Proteomes" id="UP000747542"/>
    </source>
</evidence>
<feature type="transmembrane region" description="Helical" evidence="2">
    <location>
        <begin position="103"/>
        <end position="126"/>
    </location>
</feature>
<feature type="compositionally biased region" description="Polar residues" evidence="1">
    <location>
        <begin position="230"/>
        <end position="240"/>
    </location>
</feature>
<feature type="transmembrane region" description="Helical" evidence="2">
    <location>
        <begin position="138"/>
        <end position="161"/>
    </location>
</feature>
<proteinExistence type="predicted"/>
<protein>
    <submittedName>
        <fullName evidence="3">Uncharacterized protein</fullName>
    </submittedName>
</protein>
<evidence type="ECO:0000313" key="3">
    <source>
        <dbReference type="EMBL" id="KAG7158540.1"/>
    </source>
</evidence>
<feature type="region of interest" description="Disordered" evidence="1">
    <location>
        <begin position="181"/>
        <end position="240"/>
    </location>
</feature>
<keyword evidence="2" id="KW-0472">Membrane</keyword>
<organism evidence="3 4">
    <name type="scientific">Homarus americanus</name>
    <name type="common">American lobster</name>
    <dbReference type="NCBI Taxonomy" id="6706"/>
    <lineage>
        <taxon>Eukaryota</taxon>
        <taxon>Metazoa</taxon>
        <taxon>Ecdysozoa</taxon>
        <taxon>Arthropoda</taxon>
        <taxon>Crustacea</taxon>
        <taxon>Multicrustacea</taxon>
        <taxon>Malacostraca</taxon>
        <taxon>Eumalacostraca</taxon>
        <taxon>Eucarida</taxon>
        <taxon>Decapoda</taxon>
        <taxon>Pleocyemata</taxon>
        <taxon>Astacidea</taxon>
        <taxon>Nephropoidea</taxon>
        <taxon>Nephropidae</taxon>
        <taxon>Homarus</taxon>
    </lineage>
</organism>
<dbReference type="Proteomes" id="UP000747542">
    <property type="component" value="Unassembled WGS sequence"/>
</dbReference>